<dbReference type="Pfam" id="PF03466">
    <property type="entry name" value="LysR_substrate"/>
    <property type="match status" value="1"/>
</dbReference>
<feature type="domain" description="HTH lysR-type" evidence="5">
    <location>
        <begin position="4"/>
        <end position="61"/>
    </location>
</feature>
<keyword evidence="2" id="KW-0805">Transcription regulation</keyword>
<evidence type="ECO:0000256" key="3">
    <source>
        <dbReference type="ARBA" id="ARBA00023125"/>
    </source>
</evidence>
<dbReference type="Pfam" id="PF00126">
    <property type="entry name" value="HTH_1"/>
    <property type="match status" value="1"/>
</dbReference>
<dbReference type="SUPFAM" id="SSF46785">
    <property type="entry name" value="Winged helix' DNA-binding domain"/>
    <property type="match status" value="1"/>
</dbReference>
<dbReference type="Gene3D" id="1.10.10.10">
    <property type="entry name" value="Winged helix-like DNA-binding domain superfamily/Winged helix DNA-binding domain"/>
    <property type="match status" value="1"/>
</dbReference>
<dbReference type="InterPro" id="IPR036390">
    <property type="entry name" value="WH_DNA-bd_sf"/>
</dbReference>
<comment type="similarity">
    <text evidence="1">Belongs to the LysR transcriptional regulatory family.</text>
</comment>
<dbReference type="PANTHER" id="PTHR30537">
    <property type="entry name" value="HTH-TYPE TRANSCRIPTIONAL REGULATOR"/>
    <property type="match status" value="1"/>
</dbReference>
<keyword evidence="7" id="KW-1185">Reference proteome</keyword>
<sequence length="299" mass="33140">MSDFNWNDLQAFLTMARAGRLMVAAQRLGVDHSTLSRRIAALEAALGVPLFERRAVGFVLTPEGERLIGDAEAIETLALRMRASLDDDAASLTGTVRLGTPEGFGTYFLAPRIERLCDAQPGLEIELVANPRSFSLIKREADLAVSMARPAQGRVYANKLVDYALGLYAAPAYLAGQRRLRKPSDLAGMRWIGYVEDLMWTPELDYLPQISREIRAQLRVSNVITQMTALAGGAGIGVLPHFMARQEPGLVRVLPEQICLTRSYWLVTHADTRDLARVERVTRFIRDELEAAGPAFWMA</sequence>
<dbReference type="PROSITE" id="PS50931">
    <property type="entry name" value="HTH_LYSR"/>
    <property type="match status" value="1"/>
</dbReference>
<reference evidence="6 7" key="1">
    <citation type="submission" date="2023-07" db="EMBL/GenBank/DDBJ databases">
        <title>Sorghum-associated microbial communities from plants grown in Nebraska, USA.</title>
        <authorList>
            <person name="Schachtman D."/>
        </authorList>
    </citation>
    <scope>NUCLEOTIDE SEQUENCE [LARGE SCALE GENOMIC DNA]</scope>
    <source>
        <strain evidence="6 7">596</strain>
    </source>
</reference>
<gene>
    <name evidence="6" type="ORF">J2W50_004078</name>
</gene>
<evidence type="ECO:0000256" key="4">
    <source>
        <dbReference type="ARBA" id="ARBA00023163"/>
    </source>
</evidence>
<accession>A0ABU1PIT5</accession>
<protein>
    <submittedName>
        <fullName evidence="6">DNA-binding transcriptional LysR family regulator</fullName>
    </submittedName>
</protein>
<dbReference type="InterPro" id="IPR000847">
    <property type="entry name" value="LysR_HTH_N"/>
</dbReference>
<dbReference type="PANTHER" id="PTHR30537:SF3">
    <property type="entry name" value="TRANSCRIPTIONAL REGULATORY PROTEIN"/>
    <property type="match status" value="1"/>
</dbReference>
<evidence type="ECO:0000256" key="2">
    <source>
        <dbReference type="ARBA" id="ARBA00023015"/>
    </source>
</evidence>
<dbReference type="SUPFAM" id="SSF53850">
    <property type="entry name" value="Periplasmic binding protein-like II"/>
    <property type="match status" value="1"/>
</dbReference>
<proteinExistence type="inferred from homology"/>
<comment type="caution">
    <text evidence="6">The sequence shown here is derived from an EMBL/GenBank/DDBJ whole genome shotgun (WGS) entry which is preliminary data.</text>
</comment>
<evidence type="ECO:0000259" key="5">
    <source>
        <dbReference type="PROSITE" id="PS50931"/>
    </source>
</evidence>
<dbReference type="InterPro" id="IPR005119">
    <property type="entry name" value="LysR_subst-bd"/>
</dbReference>
<dbReference type="InterPro" id="IPR036388">
    <property type="entry name" value="WH-like_DNA-bd_sf"/>
</dbReference>
<name>A0ABU1PIT5_9BURK</name>
<dbReference type="InterPro" id="IPR058163">
    <property type="entry name" value="LysR-type_TF_proteobact-type"/>
</dbReference>
<keyword evidence="3 6" id="KW-0238">DNA-binding</keyword>
<evidence type="ECO:0000313" key="7">
    <source>
        <dbReference type="Proteomes" id="UP001260715"/>
    </source>
</evidence>
<organism evidence="6 7">
    <name type="scientific">Herbaspirillum frisingense</name>
    <dbReference type="NCBI Taxonomy" id="92645"/>
    <lineage>
        <taxon>Bacteria</taxon>
        <taxon>Pseudomonadati</taxon>
        <taxon>Pseudomonadota</taxon>
        <taxon>Betaproteobacteria</taxon>
        <taxon>Burkholderiales</taxon>
        <taxon>Oxalobacteraceae</taxon>
        <taxon>Herbaspirillum</taxon>
    </lineage>
</organism>
<dbReference type="GO" id="GO:0003677">
    <property type="term" value="F:DNA binding"/>
    <property type="evidence" value="ECO:0007669"/>
    <property type="project" value="UniProtKB-KW"/>
</dbReference>
<dbReference type="Gene3D" id="3.40.190.290">
    <property type="match status" value="1"/>
</dbReference>
<keyword evidence="4" id="KW-0804">Transcription</keyword>
<dbReference type="RefSeq" id="WP_102661264.1">
    <property type="nucleotide sequence ID" value="NZ_JAVDSJ010000005.1"/>
</dbReference>
<evidence type="ECO:0000313" key="6">
    <source>
        <dbReference type="EMBL" id="MDR6585860.1"/>
    </source>
</evidence>
<evidence type="ECO:0000256" key="1">
    <source>
        <dbReference type="ARBA" id="ARBA00009437"/>
    </source>
</evidence>
<dbReference type="Proteomes" id="UP001260715">
    <property type="component" value="Unassembled WGS sequence"/>
</dbReference>
<dbReference type="EMBL" id="JAVDSJ010000005">
    <property type="protein sequence ID" value="MDR6585860.1"/>
    <property type="molecule type" value="Genomic_DNA"/>
</dbReference>